<accession>A0A2D4MGW3</accession>
<reference evidence="2" key="2">
    <citation type="submission" date="2017-11" db="EMBL/GenBank/DDBJ databases">
        <title>Coralsnake Venomics: Analyses of Venom Gland Transcriptomes and Proteomes of Six Brazilian Taxa.</title>
        <authorList>
            <person name="Aird S.D."/>
            <person name="Jorge da Silva N."/>
            <person name="Qiu L."/>
            <person name="Villar-Briones A."/>
            <person name="Aparecida-Saddi V."/>
            <person name="Campos-Telles M.P."/>
            <person name="Grau M."/>
            <person name="Mikheyev A.S."/>
        </authorList>
    </citation>
    <scope>NUCLEOTIDE SEQUENCE</scope>
    <source>
        <tissue evidence="2">Venom_gland</tissue>
    </source>
</reference>
<organism evidence="2">
    <name type="scientific">Micrurus spixii</name>
    <name type="common">Amazon coral snake</name>
    <dbReference type="NCBI Taxonomy" id="129469"/>
    <lineage>
        <taxon>Eukaryota</taxon>
        <taxon>Metazoa</taxon>
        <taxon>Chordata</taxon>
        <taxon>Craniata</taxon>
        <taxon>Vertebrata</taxon>
        <taxon>Euteleostomi</taxon>
        <taxon>Lepidosauria</taxon>
        <taxon>Squamata</taxon>
        <taxon>Bifurcata</taxon>
        <taxon>Unidentata</taxon>
        <taxon>Episquamata</taxon>
        <taxon>Toxicofera</taxon>
        <taxon>Serpentes</taxon>
        <taxon>Colubroidea</taxon>
        <taxon>Elapidae</taxon>
        <taxon>Elapinae</taxon>
        <taxon>Micrurus</taxon>
    </lineage>
</organism>
<protein>
    <submittedName>
        <fullName evidence="2">Uncharacterized protein</fullName>
    </submittedName>
</protein>
<feature type="region of interest" description="Disordered" evidence="1">
    <location>
        <begin position="292"/>
        <end position="312"/>
    </location>
</feature>
<evidence type="ECO:0000313" key="2">
    <source>
        <dbReference type="EMBL" id="LAB32631.1"/>
    </source>
</evidence>
<dbReference type="EMBL" id="IACM01097754">
    <property type="protein sequence ID" value="LAB32631.1"/>
    <property type="molecule type" value="Transcribed_RNA"/>
</dbReference>
<name>A0A2D4MGW3_9SAUR</name>
<evidence type="ECO:0000256" key="1">
    <source>
        <dbReference type="SAM" id="MobiDB-lite"/>
    </source>
</evidence>
<proteinExistence type="predicted"/>
<dbReference type="AlphaFoldDB" id="A0A2D4MGW3"/>
<sequence length="378" mass="41301">MSFKSDEVQFTDDDVTVQFSNQELHSQIKCLTYAKNPWQKTATDSKIMALMLTTRLHNGSSVVSVNLCWAFTGHSAAAGSVGKFCKHSRQPNYQSHYQAPEGALLIDSLAEDGQEEDGGNGWAQVAGDGLDVVKELPALRRLDHGHPGNADTNQAQYEQPANDHELPLLGGGAYFGVDVHGEEGAGAIKDGSEGAHQRGQHHREHQASQSIWHELHHHRWIGNVCTANLCPTSRLAHRGNDTRHSISVENAADHAWHHHQEHGQQLQVAAHDAASLDMGHVFPREASLDNDLVSAPIPQGQNAQAKDESRPREVAIHRVPENVEGIWTGSVALFGDGHVIVGDVGWDCCHVLLQQALISSDFFKSCGRSYNRSGQGRL</sequence>
<reference evidence="2" key="1">
    <citation type="submission" date="2017-07" db="EMBL/GenBank/DDBJ databases">
        <authorList>
            <person name="Mikheyev A."/>
            <person name="Grau M."/>
        </authorList>
    </citation>
    <scope>NUCLEOTIDE SEQUENCE</scope>
    <source>
        <tissue evidence="2">Venom_gland</tissue>
    </source>
</reference>